<evidence type="ECO:0000256" key="7">
    <source>
        <dbReference type="RuleBase" id="RU364073"/>
    </source>
</evidence>
<dbReference type="InterPro" id="IPR018484">
    <property type="entry name" value="FGGY_N"/>
</dbReference>
<dbReference type="GO" id="GO:0005524">
    <property type="term" value="F:ATP binding"/>
    <property type="evidence" value="ECO:0007669"/>
    <property type="project" value="UniProtKB-UniRule"/>
</dbReference>
<protein>
    <recommendedName>
        <fullName evidence="6 7">Xylulose kinase</fullName>
        <shortName evidence="6 7">Xylulokinase</shortName>
        <ecNumber evidence="6 7">2.7.1.17</ecNumber>
    </recommendedName>
</protein>
<feature type="active site" description="Proton acceptor" evidence="6">
    <location>
        <position position="267"/>
    </location>
</feature>
<dbReference type="PANTHER" id="PTHR43095:SF5">
    <property type="entry name" value="XYLULOSE KINASE"/>
    <property type="match status" value="1"/>
</dbReference>
<dbReference type="RefSeq" id="WP_348265230.1">
    <property type="nucleotide sequence ID" value="NZ_CP121196.1"/>
</dbReference>
<feature type="binding site" evidence="6">
    <location>
        <begin position="108"/>
        <end position="109"/>
    </location>
    <ligand>
        <name>substrate</name>
    </ligand>
</feature>
<dbReference type="InterPro" id="IPR018485">
    <property type="entry name" value="FGGY_C"/>
</dbReference>
<dbReference type="InterPro" id="IPR043129">
    <property type="entry name" value="ATPase_NBD"/>
</dbReference>
<dbReference type="SUPFAM" id="SSF53067">
    <property type="entry name" value="Actin-like ATPase domain"/>
    <property type="match status" value="2"/>
</dbReference>
<feature type="domain" description="Carbohydrate kinase FGGY N-terminal" evidence="8">
    <location>
        <begin position="30"/>
        <end position="274"/>
    </location>
</feature>
<dbReference type="PANTHER" id="PTHR43095">
    <property type="entry name" value="SUGAR KINASE"/>
    <property type="match status" value="1"/>
</dbReference>
<proteinExistence type="inferred from homology"/>
<keyword evidence="6 7" id="KW-0119">Carbohydrate metabolism</keyword>
<comment type="function">
    <text evidence="6">Catalyzes the phosphorylation of D-xylulose to D-xylulose 5-phosphate.</text>
</comment>
<accession>A0AAU7DRU6</accession>
<evidence type="ECO:0000313" key="10">
    <source>
        <dbReference type="EMBL" id="XBH20007.1"/>
    </source>
</evidence>
<name>A0AAU7DRU6_9BACT</name>
<feature type="site" description="Important for activity" evidence="6">
    <location>
        <position position="34"/>
    </location>
</feature>
<keyword evidence="3 6" id="KW-0547">Nucleotide-binding</keyword>
<dbReference type="Pfam" id="PF02782">
    <property type="entry name" value="FGGY_C"/>
    <property type="match status" value="1"/>
</dbReference>
<comment type="catalytic activity">
    <reaction evidence="6 7">
        <text>D-xylulose + ATP = D-xylulose 5-phosphate + ADP + H(+)</text>
        <dbReference type="Rhea" id="RHEA:10964"/>
        <dbReference type="ChEBI" id="CHEBI:15378"/>
        <dbReference type="ChEBI" id="CHEBI:17140"/>
        <dbReference type="ChEBI" id="CHEBI:30616"/>
        <dbReference type="ChEBI" id="CHEBI:57737"/>
        <dbReference type="ChEBI" id="CHEBI:456216"/>
        <dbReference type="EC" id="2.7.1.17"/>
    </reaction>
</comment>
<dbReference type="PIRSF" id="PIRSF000538">
    <property type="entry name" value="GlpK"/>
    <property type="match status" value="1"/>
</dbReference>
<dbReference type="HAMAP" id="MF_02220">
    <property type="entry name" value="XylB"/>
    <property type="match status" value="1"/>
</dbReference>
<dbReference type="InterPro" id="IPR000577">
    <property type="entry name" value="Carb_kinase_FGGY"/>
</dbReference>
<dbReference type="InterPro" id="IPR006000">
    <property type="entry name" value="Xylulokinase"/>
</dbReference>
<dbReference type="GO" id="GO:0042732">
    <property type="term" value="P:D-xylose metabolic process"/>
    <property type="evidence" value="ECO:0007669"/>
    <property type="project" value="UniProtKB-KW"/>
</dbReference>
<evidence type="ECO:0000256" key="4">
    <source>
        <dbReference type="ARBA" id="ARBA00022777"/>
    </source>
</evidence>
<dbReference type="GO" id="GO:0004856">
    <property type="term" value="F:D-xylulokinase activity"/>
    <property type="evidence" value="ECO:0007669"/>
    <property type="project" value="UniProtKB-UniRule"/>
</dbReference>
<evidence type="ECO:0000256" key="6">
    <source>
        <dbReference type="HAMAP-Rule" id="MF_02220"/>
    </source>
</evidence>
<evidence type="ECO:0000256" key="3">
    <source>
        <dbReference type="ARBA" id="ARBA00022741"/>
    </source>
</evidence>
<dbReference type="InterPro" id="IPR050406">
    <property type="entry name" value="FGGY_Carb_Kinase"/>
</dbReference>
<dbReference type="NCBIfam" id="TIGR01312">
    <property type="entry name" value="XylB"/>
    <property type="match status" value="1"/>
</dbReference>
<gene>
    <name evidence="6 7 10" type="primary">xylB</name>
    <name evidence="10" type="ORF">P8935_11950</name>
</gene>
<evidence type="ECO:0000259" key="8">
    <source>
        <dbReference type="Pfam" id="PF00370"/>
    </source>
</evidence>
<keyword evidence="2 6" id="KW-0808">Transferase</keyword>
<comment type="similarity">
    <text evidence="1 6 7">Belongs to the FGGY kinase family.</text>
</comment>
<reference evidence="10" key="1">
    <citation type="submission" date="2023-03" db="EMBL/GenBank/DDBJ databases">
        <title>Edaphobacter sp.</title>
        <authorList>
            <person name="Huber K.J."/>
            <person name="Papendorf J."/>
            <person name="Pilke C."/>
            <person name="Bunk B."/>
            <person name="Sproeer C."/>
            <person name="Pester M."/>
        </authorList>
    </citation>
    <scope>NUCLEOTIDE SEQUENCE</scope>
    <source>
        <strain evidence="10">DSM 110680</strain>
    </source>
</reference>
<keyword evidence="5 6" id="KW-0067">ATP-binding</keyword>
<dbReference type="Gene3D" id="3.30.420.40">
    <property type="match status" value="2"/>
</dbReference>
<keyword evidence="6 7" id="KW-0859">Xylose metabolism</keyword>
<dbReference type="EC" id="2.7.1.17" evidence="6 7"/>
<evidence type="ECO:0000256" key="2">
    <source>
        <dbReference type="ARBA" id="ARBA00022679"/>
    </source>
</evidence>
<feature type="domain" description="Carbohydrate kinase FGGY C-terminal" evidence="9">
    <location>
        <begin position="284"/>
        <end position="468"/>
    </location>
</feature>
<keyword evidence="4 6" id="KW-0418">Kinase</keyword>
<evidence type="ECO:0000259" key="9">
    <source>
        <dbReference type="Pfam" id="PF02782"/>
    </source>
</evidence>
<dbReference type="GO" id="GO:0005998">
    <property type="term" value="P:xylulose catabolic process"/>
    <property type="evidence" value="ECO:0007669"/>
    <property type="project" value="UniProtKB-UniRule"/>
</dbReference>
<dbReference type="Pfam" id="PF00370">
    <property type="entry name" value="FGGY_N"/>
    <property type="match status" value="1"/>
</dbReference>
<evidence type="ECO:0000256" key="1">
    <source>
        <dbReference type="ARBA" id="ARBA00009156"/>
    </source>
</evidence>
<evidence type="ECO:0000256" key="5">
    <source>
        <dbReference type="ARBA" id="ARBA00022840"/>
    </source>
</evidence>
<dbReference type="AlphaFoldDB" id="A0AAU7DRU6"/>
<dbReference type="EMBL" id="CP121196">
    <property type="protein sequence ID" value="XBH20007.1"/>
    <property type="molecule type" value="Genomic_DNA"/>
</dbReference>
<dbReference type="CDD" id="cd07808">
    <property type="entry name" value="ASKHA_NBD_FGGY_EcXK-like"/>
    <property type="match status" value="1"/>
</dbReference>
<sequence>MPDLSDAPQSWYAACAEKTDLRKECTPMWFLGMDVGTGGTRAVVVDGDGRLISGAASEHAPFRTPHPGWAEQDPEDWWRAAQEAIKLALAAAPEPHQPVAGIGLTGQMHGAVMLDQNGAVLRPSLIWCDTRTQPECDWLHEKIGYEKLIELTCNPALPNFTLTKLLWVKKHEPEIFAKIRHIMCPKDYVRYRLTGEFAIDVQEASGTLLLDVTHRRWSKEVAEAAGIPESWLPKVYESPEVCARISETAAGLTGLAPGTPVVAGAGDQGAGAVGMGILQPGSVSATIGTSGVVFAATAQPTKDPKGRMHTFCHAVPGVWHVMGVTQSAGLSLNWLKQTFFAGQDYDSMTAAAGNIPAGSEGLMWAPYLLGERTPHLDPQVRAAFACISTVHTAAHFTRAVLEGVAYSLQDTFTLFAELGIPVSAVRLGGGGARGPLWRKIQAGVYGQTVEVLTAEEGGAFGCALMAGVGTGHWASLDAACGQAIEVAQRIEPDPIDLAAYKSGYAEWRKLYPALKTLR</sequence>
<organism evidence="10">
    <name type="scientific">Telmatobacter sp. DSM 110680</name>
    <dbReference type="NCBI Taxonomy" id="3036704"/>
    <lineage>
        <taxon>Bacteria</taxon>
        <taxon>Pseudomonadati</taxon>
        <taxon>Acidobacteriota</taxon>
        <taxon>Terriglobia</taxon>
        <taxon>Terriglobales</taxon>
        <taxon>Acidobacteriaceae</taxon>
        <taxon>Telmatobacter</taxon>
    </lineage>
</organism>